<dbReference type="AlphaFoldDB" id="A0A7W4IXG5"/>
<gene>
    <name evidence="1" type="ORF">HLH35_01600</name>
</gene>
<dbReference type="EMBL" id="JABEQE010000001">
    <property type="protein sequence ID" value="MBB2170823.1"/>
    <property type="molecule type" value="Genomic_DNA"/>
</dbReference>
<name>A0A7W4IXG5_9PROT</name>
<proteinExistence type="predicted"/>
<dbReference type="Proteomes" id="UP000577891">
    <property type="component" value="Unassembled WGS sequence"/>
</dbReference>
<keyword evidence="2" id="KW-1185">Reference proteome</keyword>
<organism evidence="1 2">
    <name type="scientific">Gluconacetobacter asukensis</name>
    <dbReference type="NCBI Taxonomy" id="1017181"/>
    <lineage>
        <taxon>Bacteria</taxon>
        <taxon>Pseudomonadati</taxon>
        <taxon>Pseudomonadota</taxon>
        <taxon>Alphaproteobacteria</taxon>
        <taxon>Acetobacterales</taxon>
        <taxon>Acetobacteraceae</taxon>
        <taxon>Gluconacetobacter</taxon>
    </lineage>
</organism>
<reference evidence="1 2" key="1">
    <citation type="submission" date="2020-04" db="EMBL/GenBank/DDBJ databases">
        <title>Description of novel Gluconacetobacter.</title>
        <authorList>
            <person name="Sombolestani A."/>
        </authorList>
    </citation>
    <scope>NUCLEOTIDE SEQUENCE [LARGE SCALE GENOMIC DNA]</scope>
    <source>
        <strain evidence="1 2">LMG 27724</strain>
    </source>
</reference>
<protein>
    <submittedName>
        <fullName evidence="1">Uncharacterized protein</fullName>
    </submittedName>
</protein>
<evidence type="ECO:0000313" key="1">
    <source>
        <dbReference type="EMBL" id="MBB2170823.1"/>
    </source>
</evidence>
<evidence type="ECO:0000313" key="2">
    <source>
        <dbReference type="Proteomes" id="UP000577891"/>
    </source>
</evidence>
<comment type="caution">
    <text evidence="1">The sequence shown here is derived from an EMBL/GenBank/DDBJ whole genome shotgun (WGS) entry which is preliminary data.</text>
</comment>
<accession>A0A7W4IXG5</accession>
<sequence>MSGETGKHTVERVQTGVRIERRILKVTKGLAEYLDMSLGDLLEGVLLHAFEGEAPFGAQTLERIKILRGLYELDLTAADAHQLDEARTARK</sequence>